<name>A0A3M6TBT9_POCDA</name>
<evidence type="ECO:0000256" key="6">
    <source>
        <dbReference type="ARBA" id="ARBA00023136"/>
    </source>
</evidence>
<dbReference type="PANTHER" id="PTHR31107">
    <property type="entry name" value="APOPTOGENIC PROTEIN 1, MITOCHONDRIAL"/>
    <property type="match status" value="1"/>
</dbReference>
<sequence length="185" mass="22216">MKLLCRNNSSLLPFARNFLYLPSVFVQKKWESCGREISTDEVSRRASASSSRGKFNLVGPRHHGSNIRKIIFAKLKNESTKERYFREQQQELNTWNQNFWGKQNEKFNKSKKAFLQLRPRNLETDTNKELADELSKFYRDFLDGNYNVHSQYLRDWYRRNFHLLWTGIQVSVFRILSKIMPKRSR</sequence>
<dbReference type="InterPro" id="IPR018796">
    <property type="entry name" value="COA8"/>
</dbReference>
<gene>
    <name evidence="7" type="ORF">pdam_00018035</name>
</gene>
<evidence type="ECO:0000313" key="8">
    <source>
        <dbReference type="Proteomes" id="UP000275408"/>
    </source>
</evidence>
<dbReference type="GO" id="GO:0005743">
    <property type="term" value="C:mitochondrial inner membrane"/>
    <property type="evidence" value="ECO:0007669"/>
    <property type="project" value="UniProtKB-SubCell"/>
</dbReference>
<keyword evidence="5" id="KW-0496">Mitochondrion</keyword>
<proteinExistence type="inferred from homology"/>
<comment type="subcellular location">
    <subcellularLocation>
        <location evidence="1">Mitochondrion inner membrane</location>
        <topology evidence="1">Peripheral membrane protein</topology>
        <orientation evidence="1">Matrix side</orientation>
    </subcellularLocation>
</comment>
<keyword evidence="8" id="KW-1185">Reference proteome</keyword>
<evidence type="ECO:0000256" key="3">
    <source>
        <dbReference type="ARBA" id="ARBA00022792"/>
    </source>
</evidence>
<accession>A0A3M6TBT9</accession>
<dbReference type="GO" id="GO:0097193">
    <property type="term" value="P:intrinsic apoptotic signaling pathway"/>
    <property type="evidence" value="ECO:0007669"/>
    <property type="project" value="InterPro"/>
</dbReference>
<organism evidence="7 8">
    <name type="scientific">Pocillopora damicornis</name>
    <name type="common">Cauliflower coral</name>
    <name type="synonym">Millepora damicornis</name>
    <dbReference type="NCBI Taxonomy" id="46731"/>
    <lineage>
        <taxon>Eukaryota</taxon>
        <taxon>Metazoa</taxon>
        <taxon>Cnidaria</taxon>
        <taxon>Anthozoa</taxon>
        <taxon>Hexacorallia</taxon>
        <taxon>Scleractinia</taxon>
        <taxon>Astrocoeniina</taxon>
        <taxon>Pocilloporidae</taxon>
        <taxon>Pocillopora</taxon>
    </lineage>
</organism>
<comment type="similarity">
    <text evidence="2">Belongs to the COA8 family.</text>
</comment>
<keyword evidence="4" id="KW-0809">Transit peptide</keyword>
<keyword evidence="3" id="KW-0999">Mitochondrion inner membrane</keyword>
<dbReference type="OMA" id="AWNQDYW"/>
<keyword evidence="6" id="KW-0472">Membrane</keyword>
<dbReference type="STRING" id="46731.A0A3M6TBT9"/>
<evidence type="ECO:0000313" key="7">
    <source>
        <dbReference type="EMBL" id="RMX38867.1"/>
    </source>
</evidence>
<evidence type="ECO:0000256" key="1">
    <source>
        <dbReference type="ARBA" id="ARBA00004443"/>
    </source>
</evidence>
<dbReference type="OrthoDB" id="6246201at2759"/>
<dbReference type="Pfam" id="PF10231">
    <property type="entry name" value="COA8"/>
    <property type="match status" value="1"/>
</dbReference>
<evidence type="ECO:0000256" key="5">
    <source>
        <dbReference type="ARBA" id="ARBA00023128"/>
    </source>
</evidence>
<evidence type="ECO:0000256" key="4">
    <source>
        <dbReference type="ARBA" id="ARBA00022946"/>
    </source>
</evidence>
<dbReference type="Proteomes" id="UP000275408">
    <property type="component" value="Unassembled WGS sequence"/>
</dbReference>
<evidence type="ECO:0008006" key="9">
    <source>
        <dbReference type="Google" id="ProtNLM"/>
    </source>
</evidence>
<evidence type="ECO:0000256" key="2">
    <source>
        <dbReference type="ARBA" id="ARBA00005453"/>
    </source>
</evidence>
<dbReference type="PANTHER" id="PTHR31107:SF2">
    <property type="entry name" value="CYTOCHROME C OXIDASE ASSEMBLY FACTOR 8"/>
    <property type="match status" value="1"/>
</dbReference>
<dbReference type="AlphaFoldDB" id="A0A3M6TBT9"/>
<protein>
    <recommendedName>
        <fullName evidence="9">Apoptogenic protein 1, mitochondrial</fullName>
    </recommendedName>
</protein>
<reference evidence="7 8" key="1">
    <citation type="journal article" date="2018" name="Sci. Rep.">
        <title>Comparative analysis of the Pocillopora damicornis genome highlights role of immune system in coral evolution.</title>
        <authorList>
            <person name="Cunning R."/>
            <person name="Bay R.A."/>
            <person name="Gillette P."/>
            <person name="Baker A.C."/>
            <person name="Traylor-Knowles N."/>
        </authorList>
    </citation>
    <scope>NUCLEOTIDE SEQUENCE [LARGE SCALE GENOMIC DNA]</scope>
    <source>
        <strain evidence="7">RSMAS</strain>
        <tissue evidence="7">Whole animal</tissue>
    </source>
</reference>
<comment type="caution">
    <text evidence="7">The sequence shown here is derived from an EMBL/GenBank/DDBJ whole genome shotgun (WGS) entry which is preliminary data.</text>
</comment>
<dbReference type="EMBL" id="RCHS01003931">
    <property type="protein sequence ID" value="RMX38867.1"/>
    <property type="molecule type" value="Genomic_DNA"/>
</dbReference>